<dbReference type="InterPro" id="IPR051258">
    <property type="entry name" value="Diverse_Substrate_Transporter"/>
</dbReference>
<feature type="transmembrane region" description="Helical" evidence="7">
    <location>
        <begin position="39"/>
        <end position="59"/>
    </location>
</feature>
<gene>
    <name evidence="9" type="ORF">AVDCRST_MAG12-1739</name>
</gene>
<reference evidence="9" key="1">
    <citation type="submission" date="2020-02" db="EMBL/GenBank/DDBJ databases">
        <authorList>
            <person name="Meier V. D."/>
        </authorList>
    </citation>
    <scope>NUCLEOTIDE SEQUENCE</scope>
    <source>
        <strain evidence="9">AVDCRST_MAG12</strain>
    </source>
</reference>
<organism evidence="9">
    <name type="scientific">uncultured Rubrobacteraceae bacterium</name>
    <dbReference type="NCBI Taxonomy" id="349277"/>
    <lineage>
        <taxon>Bacteria</taxon>
        <taxon>Bacillati</taxon>
        <taxon>Actinomycetota</taxon>
        <taxon>Rubrobacteria</taxon>
        <taxon>Rubrobacterales</taxon>
        <taxon>Rubrobacteraceae</taxon>
        <taxon>environmental samples</taxon>
    </lineage>
</organism>
<protein>
    <recommendedName>
        <fullName evidence="8">EamA domain-containing protein</fullName>
    </recommendedName>
</protein>
<evidence type="ECO:0000259" key="8">
    <source>
        <dbReference type="Pfam" id="PF00892"/>
    </source>
</evidence>
<evidence type="ECO:0000256" key="2">
    <source>
        <dbReference type="ARBA" id="ARBA00007362"/>
    </source>
</evidence>
<feature type="domain" description="EamA" evidence="8">
    <location>
        <begin position="1"/>
        <end position="111"/>
    </location>
</feature>
<evidence type="ECO:0000256" key="7">
    <source>
        <dbReference type="SAM" id="Phobius"/>
    </source>
</evidence>
<evidence type="ECO:0000313" key="9">
    <source>
        <dbReference type="EMBL" id="CAA9484818.1"/>
    </source>
</evidence>
<evidence type="ECO:0000256" key="1">
    <source>
        <dbReference type="ARBA" id="ARBA00004651"/>
    </source>
</evidence>
<dbReference type="PANTHER" id="PTHR42920">
    <property type="entry name" value="OS03G0707200 PROTEIN-RELATED"/>
    <property type="match status" value="1"/>
</dbReference>
<evidence type="ECO:0000256" key="5">
    <source>
        <dbReference type="ARBA" id="ARBA00022989"/>
    </source>
</evidence>
<comment type="similarity">
    <text evidence="2">Belongs to the EamA transporter family.</text>
</comment>
<evidence type="ECO:0000256" key="3">
    <source>
        <dbReference type="ARBA" id="ARBA00022475"/>
    </source>
</evidence>
<evidence type="ECO:0000256" key="6">
    <source>
        <dbReference type="ARBA" id="ARBA00023136"/>
    </source>
</evidence>
<dbReference type="InterPro" id="IPR000620">
    <property type="entry name" value="EamA_dom"/>
</dbReference>
<feature type="transmembrane region" description="Helical" evidence="7">
    <location>
        <begin position="7"/>
        <end position="27"/>
    </location>
</feature>
<dbReference type="SUPFAM" id="SSF103481">
    <property type="entry name" value="Multidrug resistance efflux transporter EmrE"/>
    <property type="match status" value="1"/>
</dbReference>
<keyword evidence="4 7" id="KW-0812">Transmembrane</keyword>
<dbReference type="Gene3D" id="1.10.3730.20">
    <property type="match status" value="1"/>
</dbReference>
<proteinExistence type="inferred from homology"/>
<evidence type="ECO:0000256" key="4">
    <source>
        <dbReference type="ARBA" id="ARBA00022692"/>
    </source>
</evidence>
<dbReference type="EMBL" id="CADCVK010000265">
    <property type="protein sequence ID" value="CAA9484818.1"/>
    <property type="molecule type" value="Genomic_DNA"/>
</dbReference>
<dbReference type="PANTHER" id="PTHR42920:SF11">
    <property type="entry name" value="INNER MEMBRANE PROTEIN YTFF"/>
    <property type="match status" value="1"/>
</dbReference>
<feature type="transmembrane region" description="Helical" evidence="7">
    <location>
        <begin position="96"/>
        <end position="113"/>
    </location>
</feature>
<dbReference type="Pfam" id="PF00892">
    <property type="entry name" value="EamA"/>
    <property type="match status" value="1"/>
</dbReference>
<name>A0A6J4RY01_9ACTN</name>
<keyword evidence="5 7" id="KW-1133">Transmembrane helix</keyword>
<accession>A0A6J4RY01</accession>
<sequence length="133" mass="13830">MVRRYPMLTVVFYQTLFGAAAFLPLALLEAGSWRAPGPATVLLVGYLGLFCSLVAFWLYAHGLKGLDAGSAVNILNLVPVFGVLVAMVVLGEPIGVAQLIGGLVVMGGVTLGMKGPPRSTEKTAAITTEARIG</sequence>
<keyword evidence="6 7" id="KW-0472">Membrane</keyword>
<dbReference type="InterPro" id="IPR037185">
    <property type="entry name" value="EmrE-like"/>
</dbReference>
<feature type="transmembrane region" description="Helical" evidence="7">
    <location>
        <begin position="71"/>
        <end position="90"/>
    </location>
</feature>
<comment type="subcellular location">
    <subcellularLocation>
        <location evidence="1">Cell membrane</location>
        <topology evidence="1">Multi-pass membrane protein</topology>
    </subcellularLocation>
</comment>
<keyword evidence="3" id="KW-1003">Cell membrane</keyword>
<dbReference type="AlphaFoldDB" id="A0A6J4RY01"/>
<dbReference type="GO" id="GO:0005886">
    <property type="term" value="C:plasma membrane"/>
    <property type="evidence" value="ECO:0007669"/>
    <property type="project" value="UniProtKB-SubCell"/>
</dbReference>